<protein>
    <submittedName>
        <fullName evidence="1">Cyclase</fullName>
    </submittedName>
</protein>
<dbReference type="RefSeq" id="WP_188674525.1">
    <property type="nucleotide sequence ID" value="NZ_BMGP01000002.1"/>
</dbReference>
<accession>A0A917B484</accession>
<reference evidence="1 2" key="1">
    <citation type="journal article" date="2014" name="Int. J. Syst. Evol. Microbiol.">
        <title>Complete genome sequence of Corynebacterium casei LMG S-19264T (=DSM 44701T), isolated from a smear-ripened cheese.</title>
        <authorList>
            <consortium name="US DOE Joint Genome Institute (JGI-PGF)"/>
            <person name="Walter F."/>
            <person name="Albersmeier A."/>
            <person name="Kalinowski J."/>
            <person name="Ruckert C."/>
        </authorList>
    </citation>
    <scope>NUCLEOTIDE SEQUENCE [LARGE SCALE GENOMIC DNA]</scope>
    <source>
        <strain evidence="1 2">CGMCC 1.12976</strain>
    </source>
</reference>
<sequence length="290" mass="30414">MSTLDDLPTNWGRWGLDDERGTLNFITPEARLRGVTEARTGETVSLAFPITPVVLGGGRPGPPTMTPTPAAISQVLAYTGSPASVDILTINTHHATMTHIDALGHIAPNGMIYPGVAFAEVAMGGTLRQGSTTAFIDGIVTRGVLLDLAPGGRIDDGHEVTREDLENAEQRAGVRVESGDALVIRGGWNLATDFSMTLPFLSLDAVLWMGEREISVLASDIGDKPPMGGAVMALHAFALPRLGLPLIDNANVTALAETAANLSRYSFLFTVGAIPVRGATGIPVNPLAVF</sequence>
<dbReference type="EMBL" id="BMGP01000002">
    <property type="protein sequence ID" value="GGF17565.1"/>
    <property type="molecule type" value="Genomic_DNA"/>
</dbReference>
<keyword evidence="2" id="KW-1185">Reference proteome</keyword>
<evidence type="ECO:0000313" key="1">
    <source>
        <dbReference type="EMBL" id="GGF17565.1"/>
    </source>
</evidence>
<dbReference type="Pfam" id="PF04199">
    <property type="entry name" value="Cyclase"/>
    <property type="match status" value="1"/>
</dbReference>
<dbReference type="InterPro" id="IPR037175">
    <property type="entry name" value="KFase_sf"/>
</dbReference>
<gene>
    <name evidence="1" type="ORF">GCM10011399_09140</name>
</gene>
<proteinExistence type="predicted"/>
<evidence type="ECO:0000313" key="2">
    <source>
        <dbReference type="Proteomes" id="UP000598775"/>
    </source>
</evidence>
<dbReference type="Gene3D" id="3.50.30.50">
    <property type="entry name" value="Putative cyclase"/>
    <property type="match status" value="1"/>
</dbReference>
<dbReference type="SUPFAM" id="SSF102198">
    <property type="entry name" value="Putative cyclase"/>
    <property type="match status" value="1"/>
</dbReference>
<dbReference type="InterPro" id="IPR007325">
    <property type="entry name" value="KFase/CYL"/>
</dbReference>
<dbReference type="PANTHER" id="PTHR34861:SF10">
    <property type="entry name" value="CYCLASE"/>
    <property type="match status" value="1"/>
</dbReference>
<name>A0A917B484_9MICO</name>
<dbReference type="GO" id="GO:0004061">
    <property type="term" value="F:arylformamidase activity"/>
    <property type="evidence" value="ECO:0007669"/>
    <property type="project" value="InterPro"/>
</dbReference>
<dbReference type="GO" id="GO:0019441">
    <property type="term" value="P:L-tryptophan catabolic process to kynurenine"/>
    <property type="evidence" value="ECO:0007669"/>
    <property type="project" value="InterPro"/>
</dbReference>
<comment type="caution">
    <text evidence="1">The sequence shown here is derived from an EMBL/GenBank/DDBJ whole genome shotgun (WGS) entry which is preliminary data.</text>
</comment>
<organism evidence="1 2">
    <name type="scientific">Subtercola lobariae</name>
    <dbReference type="NCBI Taxonomy" id="1588641"/>
    <lineage>
        <taxon>Bacteria</taxon>
        <taxon>Bacillati</taxon>
        <taxon>Actinomycetota</taxon>
        <taxon>Actinomycetes</taxon>
        <taxon>Micrococcales</taxon>
        <taxon>Microbacteriaceae</taxon>
        <taxon>Subtercola</taxon>
    </lineage>
</organism>
<dbReference type="Proteomes" id="UP000598775">
    <property type="component" value="Unassembled WGS sequence"/>
</dbReference>
<dbReference type="PANTHER" id="PTHR34861">
    <property type="match status" value="1"/>
</dbReference>
<dbReference type="AlphaFoldDB" id="A0A917B484"/>